<dbReference type="SUPFAM" id="SSF55486">
    <property type="entry name" value="Metalloproteases ('zincins'), catalytic domain"/>
    <property type="match status" value="1"/>
</dbReference>
<organism evidence="17 18">
    <name type="scientific">Allobranchiibius huperziae</name>
    <dbReference type="NCBI Taxonomy" id="1874116"/>
    <lineage>
        <taxon>Bacteria</taxon>
        <taxon>Bacillati</taxon>
        <taxon>Actinomycetota</taxon>
        <taxon>Actinomycetes</taxon>
        <taxon>Micrococcales</taxon>
        <taxon>Dermacoccaceae</taxon>
        <taxon>Allobranchiibius</taxon>
    </lineage>
</organism>
<evidence type="ECO:0000256" key="7">
    <source>
        <dbReference type="ARBA" id="ARBA00022670"/>
    </source>
</evidence>
<dbReference type="InterPro" id="IPR014782">
    <property type="entry name" value="Peptidase_M1_dom"/>
</dbReference>
<evidence type="ECO:0000313" key="17">
    <source>
        <dbReference type="EMBL" id="NYJ75283.1"/>
    </source>
</evidence>
<accession>A0A853DGY7</accession>
<dbReference type="InterPro" id="IPR050344">
    <property type="entry name" value="Peptidase_M1_aminopeptidases"/>
</dbReference>
<evidence type="ECO:0000313" key="18">
    <source>
        <dbReference type="Proteomes" id="UP000571817"/>
    </source>
</evidence>
<dbReference type="FunFam" id="1.10.390.10:FF:000004">
    <property type="entry name" value="Aminopeptidase N"/>
    <property type="match status" value="1"/>
</dbReference>
<dbReference type="InterPro" id="IPR001930">
    <property type="entry name" value="Peptidase_M1"/>
</dbReference>
<comment type="caution">
    <text evidence="17">The sequence shown here is derived from an EMBL/GenBank/DDBJ whole genome shotgun (WGS) entry which is preliminary data.</text>
</comment>
<dbReference type="EC" id="3.4.11.2" evidence="4"/>
<dbReference type="InterPro" id="IPR045357">
    <property type="entry name" value="Aminopeptidase_N-like_N"/>
</dbReference>
<dbReference type="Gene3D" id="2.60.40.1730">
    <property type="entry name" value="tricorn interacting facor f3 domain"/>
    <property type="match status" value="1"/>
</dbReference>
<dbReference type="GO" id="GO:0043171">
    <property type="term" value="P:peptide catabolic process"/>
    <property type="evidence" value="ECO:0007669"/>
    <property type="project" value="TreeGrafter"/>
</dbReference>
<dbReference type="GO" id="GO:0070006">
    <property type="term" value="F:metalloaminopeptidase activity"/>
    <property type="evidence" value="ECO:0007669"/>
    <property type="project" value="TreeGrafter"/>
</dbReference>
<evidence type="ECO:0000259" key="15">
    <source>
        <dbReference type="Pfam" id="PF11838"/>
    </source>
</evidence>
<feature type="domain" description="Peptidase M1 membrane alanine aminopeptidase" evidence="14">
    <location>
        <begin position="231"/>
        <end position="444"/>
    </location>
</feature>
<proteinExistence type="inferred from homology"/>
<dbReference type="CDD" id="cd09602">
    <property type="entry name" value="M1_APN"/>
    <property type="match status" value="1"/>
</dbReference>
<evidence type="ECO:0000259" key="16">
    <source>
        <dbReference type="Pfam" id="PF17900"/>
    </source>
</evidence>
<feature type="domain" description="ERAP1-like C-terminal" evidence="15">
    <location>
        <begin position="526"/>
        <end position="836"/>
    </location>
</feature>
<dbReference type="GO" id="GO:0016285">
    <property type="term" value="F:alanyl aminopeptidase activity"/>
    <property type="evidence" value="ECO:0007669"/>
    <property type="project" value="UniProtKB-EC"/>
</dbReference>
<evidence type="ECO:0000256" key="10">
    <source>
        <dbReference type="ARBA" id="ARBA00022833"/>
    </source>
</evidence>
<dbReference type="RefSeq" id="WP_179481821.1">
    <property type="nucleotide sequence ID" value="NZ_JACCFW010000001.1"/>
</dbReference>
<dbReference type="PRINTS" id="PR00756">
    <property type="entry name" value="ALADIPTASE"/>
</dbReference>
<dbReference type="PANTHER" id="PTHR11533:SF174">
    <property type="entry name" value="PUROMYCIN-SENSITIVE AMINOPEPTIDASE-RELATED"/>
    <property type="match status" value="1"/>
</dbReference>
<gene>
    <name evidence="17" type="ORF">HNR15_002246</name>
</gene>
<dbReference type="InterPro" id="IPR042097">
    <property type="entry name" value="Aminopeptidase_N-like_N_sf"/>
</dbReference>
<dbReference type="InterPro" id="IPR012778">
    <property type="entry name" value="Pept_M1_aminopeptidase"/>
</dbReference>
<dbReference type="PANTHER" id="PTHR11533">
    <property type="entry name" value="PROTEASE M1 ZINC METALLOPROTEASE"/>
    <property type="match status" value="1"/>
</dbReference>
<dbReference type="GO" id="GO:0016020">
    <property type="term" value="C:membrane"/>
    <property type="evidence" value="ECO:0007669"/>
    <property type="project" value="TreeGrafter"/>
</dbReference>
<protein>
    <recommendedName>
        <fullName evidence="5">Aminopeptidase N</fullName>
        <ecNumber evidence="4">3.4.11.2</ecNumber>
    </recommendedName>
    <alternativeName>
        <fullName evidence="12">Alanine aminopeptidase</fullName>
    </alternativeName>
    <alternativeName>
        <fullName evidence="13">Lysyl aminopeptidase</fullName>
    </alternativeName>
</protein>
<dbReference type="NCBIfam" id="TIGR02412">
    <property type="entry name" value="pepN_strep_liv"/>
    <property type="match status" value="1"/>
</dbReference>
<evidence type="ECO:0000256" key="4">
    <source>
        <dbReference type="ARBA" id="ARBA00012564"/>
    </source>
</evidence>
<keyword evidence="11" id="KW-0482">Metalloprotease</keyword>
<evidence type="ECO:0000256" key="2">
    <source>
        <dbReference type="ARBA" id="ARBA00001947"/>
    </source>
</evidence>
<dbReference type="GO" id="GO:0008270">
    <property type="term" value="F:zinc ion binding"/>
    <property type="evidence" value="ECO:0007669"/>
    <property type="project" value="InterPro"/>
</dbReference>
<keyword evidence="7" id="KW-0645">Protease</keyword>
<sequence length="847" mass="93020">MALQELTRDEAGARAELVEVQAHAVDLDLTTGPQTFGTTSRIEFSATDGASTFVDFLGDSVRAIELNGVSLDPATHYDGARVTLPGLAAENVVRIEAVGRYMNTGEGVHRFVDPTDGEVYLYTQFEVADSRRAFPVFEQPDLKTRFAFTITAPATWQVLSNEPASERTDGENGSATWVFAPTPPISSYVTAFAAGPYDVVRDSVTTRAGEIPLGVLCRRSLREHLDADNIFDLTKRGFAFFEEMFDREFPFTKYDQLFAPEYNMGAMENVGLVTIAEIYVFRSAVPESLVERRALTVLHELAHMWFGDLVTMRWWDDLWLNESFAEWASTTAQAEATRWSSAWTTFSLAEKSSAYIADQLSSTHPIAADARNWSDVENNFDNITYAKGASVLKQLVAYVGREPFVAGLRSYFQKYAWGNTDLRHLLAELEQTSGRDLTAWARTWLQTAGVATMRPAIETADGRLASVTIEQTAPDSHPTLRPHRMGVGCYDLRDGRLERTSYLELDVDGPRTTVPELAGAARPDLLLLNDDDLAYTKIRLDDVSLATALANPTALQDSLARSLVTAAVWDMTREAETAATDFIAFMLDVLATEHDSTAIKVALEQIAVSRRMYVAPDHREATRHQVADGLGRLLRNAAAGGDAQLQFARAFAQVAVRDEDIAVVRGLLDGTAPLAGLAIDTDMRWSLLTSLAASGAIGDDVIEQELARDRTSTGAERAAGARAAYPVAEAKEAAWAAAFVGSDLPNQTLVAVAAGFATAHDPQLLEPYVERFHAGIRTMWEGRTFAIASGVAKRMYPMTLADQRLLDATEAWLRDNGDAPDALRRIMSEHRDAVARALRAQVRDAQR</sequence>
<dbReference type="Pfam" id="PF01433">
    <property type="entry name" value="Peptidase_M1"/>
    <property type="match status" value="1"/>
</dbReference>
<dbReference type="FunFam" id="2.60.40.1730:FF:000010">
    <property type="entry name" value="Putative aminopeptidase N"/>
    <property type="match status" value="1"/>
</dbReference>
<keyword evidence="6 17" id="KW-0031">Aminopeptidase</keyword>
<dbReference type="Gene3D" id="1.10.390.10">
    <property type="entry name" value="Neutral Protease Domain 2"/>
    <property type="match status" value="1"/>
</dbReference>
<dbReference type="GO" id="GO:0006508">
    <property type="term" value="P:proteolysis"/>
    <property type="evidence" value="ECO:0007669"/>
    <property type="project" value="UniProtKB-KW"/>
</dbReference>
<dbReference type="EMBL" id="JACCFW010000001">
    <property type="protein sequence ID" value="NYJ75283.1"/>
    <property type="molecule type" value="Genomic_DNA"/>
</dbReference>
<comment type="cofactor">
    <cofactor evidence="2">
        <name>Zn(2+)</name>
        <dbReference type="ChEBI" id="CHEBI:29105"/>
    </cofactor>
</comment>
<keyword evidence="10" id="KW-0862">Zinc</keyword>
<keyword evidence="8" id="KW-0479">Metal-binding</keyword>
<comment type="catalytic activity">
    <reaction evidence="1">
        <text>Release of an N-terminal amino acid, Xaa-|-Yaa- from a peptide, amide or arylamide. Xaa is preferably Ala, but may be most amino acids including Pro (slow action). When a terminal hydrophobic residue is followed by a prolyl residue, the two may be released as an intact Xaa-Pro dipeptide.</text>
        <dbReference type="EC" id="3.4.11.2"/>
    </reaction>
</comment>
<name>A0A853DGY7_9MICO</name>
<feature type="domain" description="Aminopeptidase N-like N-terminal" evidence="16">
    <location>
        <begin position="95"/>
        <end position="189"/>
    </location>
</feature>
<dbReference type="Pfam" id="PF17900">
    <property type="entry name" value="Peptidase_M1_N"/>
    <property type="match status" value="1"/>
</dbReference>
<dbReference type="InterPro" id="IPR027268">
    <property type="entry name" value="Peptidase_M4/M1_CTD_sf"/>
</dbReference>
<evidence type="ECO:0000256" key="6">
    <source>
        <dbReference type="ARBA" id="ARBA00022438"/>
    </source>
</evidence>
<evidence type="ECO:0000256" key="12">
    <source>
        <dbReference type="ARBA" id="ARBA00029811"/>
    </source>
</evidence>
<evidence type="ECO:0000256" key="9">
    <source>
        <dbReference type="ARBA" id="ARBA00022801"/>
    </source>
</evidence>
<keyword evidence="9 17" id="KW-0378">Hydrolase</keyword>
<evidence type="ECO:0000259" key="14">
    <source>
        <dbReference type="Pfam" id="PF01433"/>
    </source>
</evidence>
<evidence type="ECO:0000256" key="8">
    <source>
        <dbReference type="ARBA" id="ARBA00022723"/>
    </source>
</evidence>
<dbReference type="GO" id="GO:0042277">
    <property type="term" value="F:peptide binding"/>
    <property type="evidence" value="ECO:0007669"/>
    <property type="project" value="TreeGrafter"/>
</dbReference>
<evidence type="ECO:0000256" key="1">
    <source>
        <dbReference type="ARBA" id="ARBA00000098"/>
    </source>
</evidence>
<dbReference type="SUPFAM" id="SSF63737">
    <property type="entry name" value="Leukotriene A4 hydrolase N-terminal domain"/>
    <property type="match status" value="1"/>
</dbReference>
<reference evidence="17 18" key="1">
    <citation type="submission" date="2020-07" db="EMBL/GenBank/DDBJ databases">
        <title>Sequencing the genomes of 1000 actinobacteria strains.</title>
        <authorList>
            <person name="Klenk H.-P."/>
        </authorList>
    </citation>
    <scope>NUCLEOTIDE SEQUENCE [LARGE SCALE GENOMIC DNA]</scope>
    <source>
        <strain evidence="17 18">DSM 29531</strain>
    </source>
</reference>
<evidence type="ECO:0000256" key="3">
    <source>
        <dbReference type="ARBA" id="ARBA00010136"/>
    </source>
</evidence>
<dbReference type="GO" id="GO:0005615">
    <property type="term" value="C:extracellular space"/>
    <property type="evidence" value="ECO:0007669"/>
    <property type="project" value="TreeGrafter"/>
</dbReference>
<dbReference type="GO" id="GO:0005737">
    <property type="term" value="C:cytoplasm"/>
    <property type="evidence" value="ECO:0007669"/>
    <property type="project" value="TreeGrafter"/>
</dbReference>
<evidence type="ECO:0000256" key="13">
    <source>
        <dbReference type="ARBA" id="ARBA00031533"/>
    </source>
</evidence>
<dbReference type="InterPro" id="IPR024571">
    <property type="entry name" value="ERAP1-like_C_dom"/>
</dbReference>
<dbReference type="Proteomes" id="UP000571817">
    <property type="component" value="Unassembled WGS sequence"/>
</dbReference>
<dbReference type="Pfam" id="PF11838">
    <property type="entry name" value="ERAP1_C"/>
    <property type="match status" value="1"/>
</dbReference>
<evidence type="ECO:0000256" key="11">
    <source>
        <dbReference type="ARBA" id="ARBA00023049"/>
    </source>
</evidence>
<dbReference type="AlphaFoldDB" id="A0A853DGY7"/>
<evidence type="ECO:0000256" key="5">
    <source>
        <dbReference type="ARBA" id="ARBA00015611"/>
    </source>
</evidence>
<comment type="similarity">
    <text evidence="3">Belongs to the peptidase M1 family.</text>
</comment>
<keyword evidence="18" id="KW-1185">Reference proteome</keyword>